<reference evidence="1 2" key="1">
    <citation type="submission" date="2018-06" db="EMBL/GenBank/DDBJ databases">
        <authorList>
            <consortium name="Pathogen Informatics"/>
            <person name="Doyle S."/>
        </authorList>
    </citation>
    <scope>NUCLEOTIDE SEQUENCE [LARGE SCALE GENOMIC DNA]</scope>
    <source>
        <strain evidence="1 2">NCTC13163</strain>
    </source>
</reference>
<dbReference type="AlphaFoldDB" id="A0A377FTN7"/>
<evidence type="ECO:0000313" key="1">
    <source>
        <dbReference type="EMBL" id="STO08189.1"/>
    </source>
</evidence>
<protein>
    <submittedName>
        <fullName evidence="1">Uncharacterized protein</fullName>
    </submittedName>
</protein>
<gene>
    <name evidence="1" type="ORF">NCTC13163_01558</name>
</gene>
<dbReference type="EMBL" id="UGGP01000001">
    <property type="protein sequence ID" value="STO08189.1"/>
    <property type="molecule type" value="Genomic_DNA"/>
</dbReference>
<dbReference type="Proteomes" id="UP000254060">
    <property type="component" value="Unassembled WGS sequence"/>
</dbReference>
<proteinExistence type="predicted"/>
<evidence type="ECO:0000313" key="2">
    <source>
        <dbReference type="Proteomes" id="UP000254060"/>
    </source>
</evidence>
<sequence>MTWEEVRKFLPTEECPVTMTTSAGERLPSTLLTIEDASHLPLSPLGQRIGYDASGDWLMYGRDETLFLWNEMNNQIKSIRTPLETVLDIAPTNQRLIELFEQVNGGKLATDELPRRRNVPSREDLVDWLCAVRTGALTFENVSDLAADALERTEDMHLDASVMDGLTFLHGVDLQVEPGVYLHEKKELERWIDDLREREG</sequence>
<name>A0A377FTN7_9BACL</name>
<accession>A0A377FTN7</accession>
<organism evidence="1 2">
    <name type="scientific">Exiguobacterium aurantiacum</name>
    <dbReference type="NCBI Taxonomy" id="33987"/>
    <lineage>
        <taxon>Bacteria</taxon>
        <taxon>Bacillati</taxon>
        <taxon>Bacillota</taxon>
        <taxon>Bacilli</taxon>
        <taxon>Bacillales</taxon>
        <taxon>Bacillales Family XII. Incertae Sedis</taxon>
        <taxon>Exiguobacterium</taxon>
    </lineage>
</organism>
<dbReference type="STRING" id="1397694.GCA_000702585_02055"/>